<dbReference type="InterPro" id="IPR004506">
    <property type="entry name" value="MnmA-like"/>
</dbReference>
<keyword evidence="6 10" id="KW-0694">RNA-binding</keyword>
<evidence type="ECO:0000256" key="6">
    <source>
        <dbReference type="ARBA" id="ARBA00022884"/>
    </source>
</evidence>
<feature type="binding site" evidence="10">
    <location>
        <begin position="8"/>
        <end position="15"/>
    </location>
    <ligand>
        <name>ATP</name>
        <dbReference type="ChEBI" id="CHEBI:30616"/>
    </ligand>
</feature>
<dbReference type="GO" id="GO:0032259">
    <property type="term" value="P:methylation"/>
    <property type="evidence" value="ECO:0007669"/>
    <property type="project" value="UniProtKB-KW"/>
</dbReference>
<dbReference type="GO" id="GO:0103016">
    <property type="term" value="F:tRNA-uridine 2-sulfurtransferase activity"/>
    <property type="evidence" value="ECO:0007669"/>
    <property type="project" value="UniProtKB-EC"/>
</dbReference>
<reference evidence="13 14" key="1">
    <citation type="submission" date="2018-08" db="EMBL/GenBank/DDBJ databases">
        <title>Genomic Encyclopedia of Type Strains, Phase IV (KMG-IV): sequencing the most valuable type-strain genomes for metagenomic binning, comparative biology and taxonomic classification.</title>
        <authorList>
            <person name="Goeker M."/>
        </authorList>
    </citation>
    <scope>NUCLEOTIDE SEQUENCE [LARGE SCALE GENOMIC DNA]</scope>
    <source>
        <strain evidence="13 14">DSM 23923</strain>
    </source>
</reference>
<keyword evidence="13" id="KW-0489">Methyltransferase</keyword>
<evidence type="ECO:0000256" key="10">
    <source>
        <dbReference type="HAMAP-Rule" id="MF_00144"/>
    </source>
</evidence>
<evidence type="ECO:0000256" key="8">
    <source>
        <dbReference type="ARBA" id="ARBA00051542"/>
    </source>
</evidence>
<feature type="site" description="Interaction with tRNA" evidence="10">
    <location>
        <position position="122"/>
    </location>
</feature>
<dbReference type="PANTHER" id="PTHR11933:SF5">
    <property type="entry name" value="MITOCHONDRIAL TRNA-SPECIFIC 2-THIOURIDYLASE 1"/>
    <property type="match status" value="1"/>
</dbReference>
<sequence length="357" mass="40330">MTRGVALGFSGGVDSTLAAVKLTEMDYQVHAVHLNMWKWGAEEAGETVFQQHAIELQQVAGVQLASIDASESMRKLVIEDFNQQLSLGNTPSPCIRCNPLVKFKLLLDYADAHDLQYIATGHYARVQRAEDGQYQLLRALDHSKDQSYMLCYLTQAILSRTLFPLGQSQKTEIKQTAHDLGLSVSEQPESQDLCFLNQHSYQEFVKHFSPDILVPGYIVNRQGEVLGRHEGLALYTIGQRKGIRIAAEEAYYVIEKDTVNNQLVVGFLNELGKKQMRVEKTNWISGSIPDEYECDVKIRYRAKIVPARLERIGKSNDYEVHFREELRDITPGQFAVFYRNDQVLGGGMISKVVSNNV</sequence>
<feature type="site" description="Interaction with tRNA" evidence="10">
    <location>
        <position position="333"/>
    </location>
</feature>
<dbReference type="InterPro" id="IPR046885">
    <property type="entry name" value="MnmA-like_C"/>
</dbReference>
<dbReference type="GO" id="GO:0005524">
    <property type="term" value="F:ATP binding"/>
    <property type="evidence" value="ECO:0007669"/>
    <property type="project" value="UniProtKB-KW"/>
</dbReference>
<dbReference type="Gene3D" id="2.40.30.10">
    <property type="entry name" value="Translation factors"/>
    <property type="match status" value="1"/>
</dbReference>
<dbReference type="PANTHER" id="PTHR11933">
    <property type="entry name" value="TRNA 5-METHYLAMINOMETHYL-2-THIOURIDYLATE -METHYLTRANSFERASE"/>
    <property type="match status" value="1"/>
</dbReference>
<name>A0A347ZT79_9CHLR</name>
<comment type="function">
    <text evidence="9 10">Catalyzes the 2-thiolation of uridine at the wobble position (U34) of tRNA, leading to the formation of s(2)U34.</text>
</comment>
<evidence type="ECO:0000256" key="1">
    <source>
        <dbReference type="ARBA" id="ARBA00022555"/>
    </source>
</evidence>
<evidence type="ECO:0000256" key="7">
    <source>
        <dbReference type="ARBA" id="ARBA00023157"/>
    </source>
</evidence>
<keyword evidence="1 10" id="KW-0820">tRNA-binding</keyword>
<accession>A0A347ZT79</accession>
<dbReference type="OrthoDB" id="9800696at2"/>
<dbReference type="Gene3D" id="2.30.30.280">
    <property type="entry name" value="Adenine nucleotide alpha hydrolases-like domains"/>
    <property type="match status" value="1"/>
</dbReference>
<feature type="domain" description="tRNA-specific 2-thiouridylase MnmA-like C-terminal" evidence="11">
    <location>
        <begin position="274"/>
        <end position="349"/>
    </location>
</feature>
<evidence type="ECO:0000256" key="3">
    <source>
        <dbReference type="ARBA" id="ARBA00022694"/>
    </source>
</evidence>
<feature type="active site" description="Nucleophile" evidence="10">
    <location>
        <position position="97"/>
    </location>
</feature>
<dbReference type="Gene3D" id="3.40.50.620">
    <property type="entry name" value="HUPs"/>
    <property type="match status" value="1"/>
</dbReference>
<feature type="binding site" evidence="10">
    <location>
        <position position="34"/>
    </location>
    <ligand>
        <name>ATP</name>
        <dbReference type="ChEBI" id="CHEBI:30616"/>
    </ligand>
</feature>
<dbReference type="InterPro" id="IPR046884">
    <property type="entry name" value="MnmA-like_central"/>
</dbReference>
<dbReference type="Pfam" id="PF20259">
    <property type="entry name" value="tRNA_Me_trans_M"/>
    <property type="match status" value="1"/>
</dbReference>
<feature type="active site" description="Cysteine persulfide intermediate" evidence="10">
    <location>
        <position position="194"/>
    </location>
</feature>
<feature type="binding site" evidence="10">
    <location>
        <position position="121"/>
    </location>
    <ligand>
        <name>ATP</name>
        <dbReference type="ChEBI" id="CHEBI:30616"/>
    </ligand>
</feature>
<dbReference type="Proteomes" id="UP000256388">
    <property type="component" value="Unassembled WGS sequence"/>
</dbReference>
<evidence type="ECO:0000259" key="12">
    <source>
        <dbReference type="Pfam" id="PF20259"/>
    </source>
</evidence>
<dbReference type="HAMAP" id="MF_00144">
    <property type="entry name" value="tRNA_thiouridyl_MnmA"/>
    <property type="match status" value="1"/>
</dbReference>
<comment type="caution">
    <text evidence="13">The sequence shown here is derived from an EMBL/GenBank/DDBJ whole genome shotgun (WGS) entry which is preliminary data.</text>
</comment>
<proteinExistence type="inferred from homology"/>
<dbReference type="EC" id="2.8.1.13" evidence="10"/>
<evidence type="ECO:0000313" key="13">
    <source>
        <dbReference type="EMBL" id="REG10915.1"/>
    </source>
</evidence>
<keyword evidence="5 10" id="KW-0067">ATP-binding</keyword>
<evidence type="ECO:0000259" key="11">
    <source>
        <dbReference type="Pfam" id="PF20258"/>
    </source>
</evidence>
<evidence type="ECO:0000256" key="9">
    <source>
        <dbReference type="ARBA" id="ARBA00056575"/>
    </source>
</evidence>
<comment type="catalytic activity">
    <reaction evidence="8 10">
        <text>S-sulfanyl-L-cysteinyl-[protein] + uridine(34) in tRNA + AH2 + ATP = 2-thiouridine(34) in tRNA + L-cysteinyl-[protein] + A + AMP + diphosphate + H(+)</text>
        <dbReference type="Rhea" id="RHEA:47032"/>
        <dbReference type="Rhea" id="RHEA-COMP:10131"/>
        <dbReference type="Rhea" id="RHEA-COMP:11726"/>
        <dbReference type="Rhea" id="RHEA-COMP:11727"/>
        <dbReference type="Rhea" id="RHEA-COMP:11728"/>
        <dbReference type="ChEBI" id="CHEBI:13193"/>
        <dbReference type="ChEBI" id="CHEBI:15378"/>
        <dbReference type="ChEBI" id="CHEBI:17499"/>
        <dbReference type="ChEBI" id="CHEBI:29950"/>
        <dbReference type="ChEBI" id="CHEBI:30616"/>
        <dbReference type="ChEBI" id="CHEBI:33019"/>
        <dbReference type="ChEBI" id="CHEBI:61963"/>
        <dbReference type="ChEBI" id="CHEBI:65315"/>
        <dbReference type="ChEBI" id="CHEBI:87170"/>
        <dbReference type="ChEBI" id="CHEBI:456215"/>
        <dbReference type="EC" id="2.8.1.13"/>
    </reaction>
</comment>
<evidence type="ECO:0000313" key="14">
    <source>
        <dbReference type="Proteomes" id="UP000256388"/>
    </source>
</evidence>
<dbReference type="EMBL" id="QUMS01000001">
    <property type="protein sequence ID" value="REG10915.1"/>
    <property type="molecule type" value="Genomic_DNA"/>
</dbReference>
<comment type="subcellular location">
    <subcellularLocation>
        <location evidence="10">Cytoplasm</location>
    </subcellularLocation>
</comment>
<keyword evidence="4 10" id="KW-0547">Nucleotide-binding</keyword>
<dbReference type="Pfam" id="PF20258">
    <property type="entry name" value="tRNA_Me_trans_C"/>
    <property type="match status" value="1"/>
</dbReference>
<dbReference type="NCBIfam" id="TIGR00420">
    <property type="entry name" value="trmU"/>
    <property type="match status" value="1"/>
</dbReference>
<comment type="caution">
    <text evidence="10">Lacks conserved residue(s) required for the propagation of feature annotation.</text>
</comment>
<feature type="domain" description="tRNA-specific 2-thiouridylase MnmA-like central" evidence="12">
    <location>
        <begin position="203"/>
        <end position="266"/>
    </location>
</feature>
<dbReference type="InterPro" id="IPR014729">
    <property type="entry name" value="Rossmann-like_a/b/a_fold"/>
</dbReference>
<feature type="region of interest" description="Interaction with tRNA" evidence="10">
    <location>
        <begin position="144"/>
        <end position="146"/>
    </location>
</feature>
<dbReference type="InterPro" id="IPR023382">
    <property type="entry name" value="MnmA-like_central_sf"/>
</dbReference>
<dbReference type="GO" id="GO:0002143">
    <property type="term" value="P:tRNA wobble position uridine thiolation"/>
    <property type="evidence" value="ECO:0007669"/>
    <property type="project" value="TreeGrafter"/>
</dbReference>
<feature type="region of interest" description="Interaction with tRNA" evidence="10">
    <location>
        <begin position="299"/>
        <end position="300"/>
    </location>
</feature>
<dbReference type="CDD" id="cd01998">
    <property type="entry name" value="MnmA_TRMU-like"/>
    <property type="match status" value="1"/>
</dbReference>
<keyword evidence="10" id="KW-0963">Cytoplasm</keyword>
<dbReference type="GO" id="GO:0008168">
    <property type="term" value="F:methyltransferase activity"/>
    <property type="evidence" value="ECO:0007669"/>
    <property type="project" value="UniProtKB-KW"/>
</dbReference>
<evidence type="ECO:0000256" key="4">
    <source>
        <dbReference type="ARBA" id="ARBA00022741"/>
    </source>
</evidence>
<dbReference type="SUPFAM" id="SSF52402">
    <property type="entry name" value="Adenine nucleotide alpha hydrolases-like"/>
    <property type="match status" value="1"/>
</dbReference>
<evidence type="ECO:0000256" key="2">
    <source>
        <dbReference type="ARBA" id="ARBA00022679"/>
    </source>
</evidence>
<evidence type="ECO:0000256" key="5">
    <source>
        <dbReference type="ARBA" id="ARBA00022840"/>
    </source>
</evidence>
<protein>
    <recommendedName>
        <fullName evidence="10">tRNA-specific 2-thiouridylase MnmA</fullName>
        <ecNumber evidence="10">2.8.1.13</ecNumber>
    </recommendedName>
</protein>
<dbReference type="Pfam" id="PF03054">
    <property type="entry name" value="tRNA_Me_trans"/>
    <property type="match status" value="1"/>
</dbReference>
<dbReference type="GO" id="GO:0005737">
    <property type="term" value="C:cytoplasm"/>
    <property type="evidence" value="ECO:0007669"/>
    <property type="project" value="UniProtKB-SubCell"/>
</dbReference>
<feature type="disulfide bond" description="Alternate" evidence="10">
    <location>
        <begin position="97"/>
        <end position="194"/>
    </location>
</feature>
<dbReference type="NCBIfam" id="NF001138">
    <property type="entry name" value="PRK00143.1"/>
    <property type="match status" value="1"/>
</dbReference>
<keyword evidence="2 10" id="KW-0808">Transferase</keyword>
<dbReference type="AlphaFoldDB" id="A0A347ZT79"/>
<dbReference type="FunFam" id="2.30.30.280:FF:000001">
    <property type="entry name" value="tRNA-specific 2-thiouridylase MnmA"/>
    <property type="match status" value="1"/>
</dbReference>
<dbReference type="RefSeq" id="WP_116224066.1">
    <property type="nucleotide sequence ID" value="NZ_AP018437.1"/>
</dbReference>
<organism evidence="13 14">
    <name type="scientific">Pelolinea submarina</name>
    <dbReference type="NCBI Taxonomy" id="913107"/>
    <lineage>
        <taxon>Bacteria</taxon>
        <taxon>Bacillati</taxon>
        <taxon>Chloroflexota</taxon>
        <taxon>Anaerolineae</taxon>
        <taxon>Anaerolineales</taxon>
        <taxon>Anaerolineaceae</taxon>
        <taxon>Pelolinea</taxon>
    </lineage>
</organism>
<keyword evidence="14" id="KW-1185">Reference proteome</keyword>
<keyword evidence="3 10" id="KW-0819">tRNA processing</keyword>
<dbReference type="GO" id="GO:0000049">
    <property type="term" value="F:tRNA binding"/>
    <property type="evidence" value="ECO:0007669"/>
    <property type="project" value="UniProtKB-KW"/>
</dbReference>
<keyword evidence="7 10" id="KW-1015">Disulfide bond</keyword>
<comment type="similarity">
    <text evidence="10">Belongs to the MnmA/TRMU family.</text>
</comment>
<gene>
    <name evidence="10" type="primary">mnmA</name>
    <name evidence="13" type="ORF">DFR64_0783</name>
</gene>